<gene>
    <name evidence="1" type="ORF">DC041_0011997</name>
</gene>
<evidence type="ECO:0000313" key="2">
    <source>
        <dbReference type="Proteomes" id="UP000290809"/>
    </source>
</evidence>
<dbReference type="AlphaFoldDB" id="A0A430PYR1"/>
<reference evidence="1 2" key="1">
    <citation type="journal article" date="2019" name="PLoS Pathog.">
        <title>Genome sequence of the bovine parasite Schistosoma bovis Tanzania.</title>
        <authorList>
            <person name="Oey H."/>
            <person name="Zakrzewski M."/>
            <person name="Gobert G."/>
            <person name="Gravermann K."/>
            <person name="Stoye J."/>
            <person name="Jones M."/>
            <person name="Mcmanus D."/>
            <person name="Krause L."/>
        </authorList>
    </citation>
    <scope>NUCLEOTIDE SEQUENCE [LARGE SCALE GENOMIC DNA]</scope>
    <source>
        <strain evidence="1 2">TAN1997</strain>
    </source>
</reference>
<keyword evidence="2" id="KW-1185">Reference proteome</keyword>
<protein>
    <submittedName>
        <fullName evidence="1">Uncharacterized protein</fullName>
    </submittedName>
</protein>
<dbReference type="PANTHER" id="PTHR11686">
    <property type="entry name" value="GAMMA GLUTAMYL TRANSPEPTIDASE"/>
    <property type="match status" value="1"/>
</dbReference>
<organism evidence="1 2">
    <name type="scientific">Schistosoma bovis</name>
    <name type="common">Blood fluke</name>
    <dbReference type="NCBI Taxonomy" id="6184"/>
    <lineage>
        <taxon>Eukaryota</taxon>
        <taxon>Metazoa</taxon>
        <taxon>Spiralia</taxon>
        <taxon>Lophotrochozoa</taxon>
        <taxon>Platyhelminthes</taxon>
        <taxon>Trematoda</taxon>
        <taxon>Digenea</taxon>
        <taxon>Strigeidida</taxon>
        <taxon>Schistosomatoidea</taxon>
        <taxon>Schistosomatidae</taxon>
        <taxon>Schistosoma</taxon>
    </lineage>
</organism>
<dbReference type="Pfam" id="PF01019">
    <property type="entry name" value="G_glu_transpept"/>
    <property type="match status" value="1"/>
</dbReference>
<evidence type="ECO:0000313" key="1">
    <source>
        <dbReference type="EMBL" id="RTG80569.1"/>
    </source>
</evidence>
<name>A0A430PYR1_SCHBO</name>
<dbReference type="InterPro" id="IPR043138">
    <property type="entry name" value="GGT_lsub"/>
</dbReference>
<dbReference type="GO" id="GO:0036374">
    <property type="term" value="F:glutathione hydrolase activity"/>
    <property type="evidence" value="ECO:0007669"/>
    <property type="project" value="InterPro"/>
</dbReference>
<accession>A0A430PYR1</accession>
<dbReference type="InterPro" id="IPR000101">
    <property type="entry name" value="GGT_peptidase"/>
</dbReference>
<dbReference type="SUPFAM" id="SSF56235">
    <property type="entry name" value="N-terminal nucleophile aminohydrolases (Ntn hydrolases)"/>
    <property type="match status" value="1"/>
</dbReference>
<dbReference type="Gene3D" id="1.10.246.130">
    <property type="match status" value="1"/>
</dbReference>
<feature type="non-terminal residue" evidence="1">
    <location>
        <position position="1"/>
    </location>
</feature>
<dbReference type="GO" id="GO:0006751">
    <property type="term" value="P:glutathione catabolic process"/>
    <property type="evidence" value="ECO:0007669"/>
    <property type="project" value="InterPro"/>
</dbReference>
<proteinExistence type="predicted"/>
<dbReference type="STRING" id="6184.A0A430PYR1"/>
<dbReference type="GO" id="GO:0005886">
    <property type="term" value="C:plasma membrane"/>
    <property type="evidence" value="ECO:0007669"/>
    <property type="project" value="TreeGrafter"/>
</dbReference>
<feature type="non-terminal residue" evidence="1">
    <location>
        <position position="338"/>
    </location>
</feature>
<dbReference type="Proteomes" id="UP000290809">
    <property type="component" value="Unassembled WGS sequence"/>
</dbReference>
<dbReference type="EMBL" id="QMKO01004033">
    <property type="protein sequence ID" value="RTG80569.1"/>
    <property type="molecule type" value="Genomic_DNA"/>
</dbReference>
<dbReference type="InterPro" id="IPR029055">
    <property type="entry name" value="Ntn_hydrolases_N"/>
</dbReference>
<dbReference type="PANTHER" id="PTHR11686:SF9">
    <property type="entry name" value="RE13973P"/>
    <property type="match status" value="1"/>
</dbReference>
<sequence>KSLIEAANKLRTLNLPDFLKPILNQLIDENTPYSPSVDLHNTLQHLANQRDEYFYNTNENTFNKQFVDYMKQQNSQWSLEDLKNYTVSRPNAIKMGFAGFTLESFPPPLVGGPYILLLLSNLDLKDTLTPLDHQALLKQDPIVTAVYLHRLMELARLAEASVTTLGDLSDPTISVAAASALDSIFSKSVREATVASILDDRVVKEHSQLDVLQTTSRFNLMNILKKFQVDLFHWNIEYNNYFVYYIFNNSLPYYQEGASIGSTGIVTTDSTSFTVVGNIFMGSPFGNGQIVPGTGVHLNSVLQLFSEIKLNKFAPGRRPLIPLGPIYLSATHRKCGIR</sequence>
<comment type="caution">
    <text evidence="1">The sequence shown here is derived from an EMBL/GenBank/DDBJ whole genome shotgun (WGS) entry which is preliminary data.</text>
</comment>